<proteinExistence type="predicted"/>
<reference evidence="3" key="1">
    <citation type="journal article" date="2019" name="Int. J. Syst. Evol. Microbiol.">
        <title>The Global Catalogue of Microorganisms (GCM) 10K type strain sequencing project: providing services to taxonomists for standard genome sequencing and annotation.</title>
        <authorList>
            <consortium name="The Broad Institute Genomics Platform"/>
            <consortium name="The Broad Institute Genome Sequencing Center for Infectious Disease"/>
            <person name="Wu L."/>
            <person name="Ma J."/>
        </authorList>
    </citation>
    <scope>NUCLEOTIDE SEQUENCE [LARGE SCALE GENOMIC DNA]</scope>
    <source>
        <strain evidence="3">CGMCC 1.12479</strain>
    </source>
</reference>
<organism evidence="2 3">
    <name type="scientific">Belliella aquatica</name>
    <dbReference type="NCBI Taxonomy" id="1323734"/>
    <lineage>
        <taxon>Bacteria</taxon>
        <taxon>Pseudomonadati</taxon>
        <taxon>Bacteroidota</taxon>
        <taxon>Cytophagia</taxon>
        <taxon>Cytophagales</taxon>
        <taxon>Cyclobacteriaceae</taxon>
        <taxon>Belliella</taxon>
    </lineage>
</organism>
<protein>
    <recommendedName>
        <fullName evidence="4">Bacteroidetes-specific membrane protein</fullName>
    </recommendedName>
</protein>
<sequence>MKRILIVILALIVNFGNAQDFHFSQFYAGPLNLNPALTGSSEQTRMGINYRKQWPGLDFDFNGYSAFIDHYSFDMRSGIGLVVNSFNEQNMSLNTSEVALLYAYNLSISEYSSIRMGTQITYARRTGNLENLLFGDQIDVFNRGINPNTIDLLQQMDPFGYLDFGFGLLYANPDFWLGISGHHLNNPKMMHVTSSEFEFLPKKYGIQAGWQKDIGSRRYWGDDSERYLTIMANYKAQGVFSQFDINAQTKYDSFIFGLGFRGMTSKSEMKNYDSLIGLFGFSLNSGIVIGYSYDWMLSQVGANTKGSHEFSLRYQFLAGNQKKRGQRDRVLKCFDYTF</sequence>
<dbReference type="RefSeq" id="WP_188444197.1">
    <property type="nucleotide sequence ID" value="NZ_BMFD01000017.1"/>
</dbReference>
<keyword evidence="3" id="KW-1185">Reference proteome</keyword>
<keyword evidence="1" id="KW-0732">Signal</keyword>
<evidence type="ECO:0000313" key="2">
    <source>
        <dbReference type="EMBL" id="GGC51769.1"/>
    </source>
</evidence>
<dbReference type="Pfam" id="PF11751">
    <property type="entry name" value="PorP_SprF"/>
    <property type="match status" value="1"/>
</dbReference>
<gene>
    <name evidence="2" type="ORF">GCM10010993_32830</name>
</gene>
<feature type="signal peptide" evidence="1">
    <location>
        <begin position="1"/>
        <end position="18"/>
    </location>
</feature>
<dbReference type="EMBL" id="BMFD01000017">
    <property type="protein sequence ID" value="GGC51769.1"/>
    <property type="molecule type" value="Genomic_DNA"/>
</dbReference>
<evidence type="ECO:0000313" key="3">
    <source>
        <dbReference type="Proteomes" id="UP000635885"/>
    </source>
</evidence>
<dbReference type="InterPro" id="IPR019861">
    <property type="entry name" value="PorP/SprF_Bacteroidetes"/>
</dbReference>
<evidence type="ECO:0000256" key="1">
    <source>
        <dbReference type="SAM" id="SignalP"/>
    </source>
</evidence>
<comment type="caution">
    <text evidence="2">The sequence shown here is derived from an EMBL/GenBank/DDBJ whole genome shotgun (WGS) entry which is preliminary data.</text>
</comment>
<dbReference type="Proteomes" id="UP000635885">
    <property type="component" value="Unassembled WGS sequence"/>
</dbReference>
<accession>A0ABQ1N267</accession>
<name>A0ABQ1N267_9BACT</name>
<evidence type="ECO:0008006" key="4">
    <source>
        <dbReference type="Google" id="ProtNLM"/>
    </source>
</evidence>
<dbReference type="NCBIfam" id="TIGR03519">
    <property type="entry name" value="T9SS_PorP_fam"/>
    <property type="match status" value="1"/>
</dbReference>
<feature type="chain" id="PRO_5045394066" description="Bacteroidetes-specific membrane protein" evidence="1">
    <location>
        <begin position="19"/>
        <end position="338"/>
    </location>
</feature>